<keyword evidence="2" id="KW-0406">Ion transport</keyword>
<dbReference type="SUPFAM" id="SSF53850">
    <property type="entry name" value="Periplasmic binding protein-like II"/>
    <property type="match status" value="1"/>
</dbReference>
<dbReference type="Pfam" id="PF13343">
    <property type="entry name" value="SBP_bac_6"/>
    <property type="match status" value="1"/>
</dbReference>
<dbReference type="EMBL" id="JADLQN010000001">
    <property type="protein sequence ID" value="MBF6354662.1"/>
    <property type="molecule type" value="Genomic_DNA"/>
</dbReference>
<dbReference type="InterPro" id="IPR026045">
    <property type="entry name" value="Ferric-bd"/>
</dbReference>
<protein>
    <submittedName>
        <fullName evidence="4">Extracellular solute-binding protein</fullName>
    </submittedName>
</protein>
<dbReference type="PIRSF" id="PIRSF002825">
    <property type="entry name" value="CfbpA"/>
    <property type="match status" value="1"/>
</dbReference>
<sequence>MNRTILRLATLGAVAALGLTACSSGEDADSASGDAVQCVGSGDPNTLTVYSGRTEKLVKPLFDRVDESVLGPGVKLEALYDQKPVKILEEGPRSPADVWFGQDAGELGALGEAGYLSELPDSVVNLVPEEYVDPGKRWAAVTLRSRVLAYDPRQVPEAELPTGIDALVDEKWRGAIAYAPTNASWKSFVTALRVLRGEEGAREWLEKFKAVEPVEFDGNNALLTAVEQGQVKVGLTNHYYWFMKTAAEGAENVRTRIHYFKGDTEPGALVNISAAGILNCSDNKEAAVRLVEFLLAPDSQQYFADQTGEYPVVAGVTPRHDLPPLAELDPPAIDLNELQSLAATEELLKDVGLLK</sequence>
<evidence type="ECO:0000256" key="1">
    <source>
        <dbReference type="ARBA" id="ARBA00008520"/>
    </source>
</evidence>
<keyword evidence="2" id="KW-0813">Transport</keyword>
<proteinExistence type="inferred from homology"/>
<evidence type="ECO:0000256" key="3">
    <source>
        <dbReference type="ARBA" id="ARBA00022729"/>
    </source>
</evidence>
<dbReference type="PANTHER" id="PTHR30006:SF15">
    <property type="entry name" value="IRON-UTILIZATION PERIPLASMIC PROTEIN"/>
    <property type="match status" value="1"/>
</dbReference>
<dbReference type="PROSITE" id="PS51257">
    <property type="entry name" value="PROKAR_LIPOPROTEIN"/>
    <property type="match status" value="1"/>
</dbReference>
<name>A0ABS0DAK2_9NOCA</name>
<dbReference type="Gene3D" id="3.40.190.10">
    <property type="entry name" value="Periplasmic binding protein-like II"/>
    <property type="match status" value="2"/>
</dbReference>
<keyword evidence="2" id="KW-0410">Iron transport</keyword>
<comment type="similarity">
    <text evidence="1">Belongs to the bacterial solute-binding protein 1 family.</text>
</comment>
<reference evidence="4 5" key="1">
    <citation type="submission" date="2020-10" db="EMBL/GenBank/DDBJ databases">
        <title>Identification of Nocardia species via Next-generation sequencing and recognition of intraspecies genetic diversity.</title>
        <authorList>
            <person name="Li P."/>
            <person name="Li P."/>
            <person name="Lu B."/>
        </authorList>
    </citation>
    <scope>NUCLEOTIDE SEQUENCE [LARGE SCALE GENOMIC DNA]</scope>
    <source>
        <strain evidence="4 5">BJ06-0143</strain>
    </source>
</reference>
<keyword evidence="2" id="KW-0408">Iron</keyword>
<evidence type="ECO:0000256" key="2">
    <source>
        <dbReference type="ARBA" id="ARBA00022496"/>
    </source>
</evidence>
<accession>A0ABS0DAK2</accession>
<gene>
    <name evidence="4" type="ORF">IU449_08920</name>
</gene>
<keyword evidence="3" id="KW-0732">Signal</keyword>
<dbReference type="RefSeq" id="WP_195001390.1">
    <property type="nucleotide sequence ID" value="NZ_JADLQN010000001.1"/>
</dbReference>
<evidence type="ECO:0000313" key="4">
    <source>
        <dbReference type="EMBL" id="MBF6354662.1"/>
    </source>
</evidence>
<comment type="caution">
    <text evidence="4">The sequence shown here is derived from an EMBL/GenBank/DDBJ whole genome shotgun (WGS) entry which is preliminary data.</text>
</comment>
<keyword evidence="5" id="KW-1185">Reference proteome</keyword>
<dbReference type="Proteomes" id="UP000707731">
    <property type="component" value="Unassembled WGS sequence"/>
</dbReference>
<evidence type="ECO:0000313" key="5">
    <source>
        <dbReference type="Proteomes" id="UP000707731"/>
    </source>
</evidence>
<organism evidence="4 5">
    <name type="scientific">Nocardia higoensis</name>
    <dbReference type="NCBI Taxonomy" id="228599"/>
    <lineage>
        <taxon>Bacteria</taxon>
        <taxon>Bacillati</taxon>
        <taxon>Actinomycetota</taxon>
        <taxon>Actinomycetes</taxon>
        <taxon>Mycobacteriales</taxon>
        <taxon>Nocardiaceae</taxon>
        <taxon>Nocardia</taxon>
    </lineage>
</organism>
<dbReference type="PANTHER" id="PTHR30006">
    <property type="entry name" value="THIAMINE-BINDING PERIPLASMIC PROTEIN-RELATED"/>
    <property type="match status" value="1"/>
</dbReference>